<evidence type="ECO:0000313" key="1">
    <source>
        <dbReference type="EMBL" id="SFL45236.1"/>
    </source>
</evidence>
<protein>
    <submittedName>
        <fullName evidence="1">WbqC-like protein family protein</fullName>
    </submittedName>
</protein>
<name>A0A1I4HUY9_9FIRM</name>
<dbReference type="InterPro" id="IPR014985">
    <property type="entry name" value="WbqC"/>
</dbReference>
<dbReference type="AlphaFoldDB" id="A0A1I4HUY9"/>
<proteinExistence type="predicted"/>
<sequence>MKIAIMQPYFFPYIGYFQLINAVDVFIIYDNIQYTKKGWISRNRFLQNGKDSLFSISLKKDSDFLDVRDRVIATEFNKQKLFNQIVQAYKKAPYFMQFIPLFEKILFNDETNLFKFIYFSIREICNILEINTEIIISSNVAIDHSLKSQEKVIAICKENGAGVYVNPIGGLELYSKESFREHGIDLRFIKSKLIEYEQFNNVFFPWLSIIDVMMFNSKEEIKGYLDCYDLI</sequence>
<dbReference type="OrthoDB" id="3611744at2"/>
<reference evidence="2" key="1">
    <citation type="submission" date="2016-10" db="EMBL/GenBank/DDBJ databases">
        <authorList>
            <person name="Varghese N."/>
            <person name="Submissions S."/>
        </authorList>
    </citation>
    <scope>NUCLEOTIDE SEQUENCE [LARGE SCALE GENOMIC DNA]</scope>
    <source>
        <strain evidence="2">DSM 13327</strain>
    </source>
</reference>
<dbReference type="STRING" id="1123291.SAMN04490355_100520"/>
<gene>
    <name evidence="1" type="ORF">SAMN04490355_100520</name>
</gene>
<organism evidence="1 2">
    <name type="scientific">Pelosinus propionicus DSM 13327</name>
    <dbReference type="NCBI Taxonomy" id="1123291"/>
    <lineage>
        <taxon>Bacteria</taxon>
        <taxon>Bacillati</taxon>
        <taxon>Bacillota</taxon>
        <taxon>Negativicutes</taxon>
        <taxon>Selenomonadales</taxon>
        <taxon>Sporomusaceae</taxon>
        <taxon>Pelosinus</taxon>
    </lineage>
</organism>
<keyword evidence="2" id="KW-1185">Reference proteome</keyword>
<dbReference type="Proteomes" id="UP000199520">
    <property type="component" value="Unassembled WGS sequence"/>
</dbReference>
<dbReference type="Pfam" id="PF08889">
    <property type="entry name" value="WbqC"/>
    <property type="match status" value="1"/>
</dbReference>
<accession>A0A1I4HUY9</accession>
<dbReference type="EMBL" id="FOTS01000005">
    <property type="protein sequence ID" value="SFL45236.1"/>
    <property type="molecule type" value="Genomic_DNA"/>
</dbReference>
<dbReference type="RefSeq" id="WP_090933015.1">
    <property type="nucleotide sequence ID" value="NZ_FOTS01000005.1"/>
</dbReference>
<evidence type="ECO:0000313" key="2">
    <source>
        <dbReference type="Proteomes" id="UP000199520"/>
    </source>
</evidence>